<reference evidence="1 2" key="2">
    <citation type="journal article" date="2017" name="Nature">
        <title>The Apostasia genome and the evolution of orchids.</title>
        <authorList>
            <person name="Zhang G.Q."/>
            <person name="Liu K.W."/>
            <person name="Li Z."/>
            <person name="Lohaus R."/>
            <person name="Hsiao Y.Y."/>
            <person name="Niu S.C."/>
            <person name="Wang J.Y."/>
            <person name="Lin Y.C."/>
            <person name="Xu Q."/>
            <person name="Chen L.J."/>
            <person name="Yoshida K."/>
            <person name="Fujiwara S."/>
            <person name="Wang Z.W."/>
            <person name="Zhang Y.Q."/>
            <person name="Mitsuda N."/>
            <person name="Wang M."/>
            <person name="Liu G.H."/>
            <person name="Pecoraro L."/>
            <person name="Huang H.X."/>
            <person name="Xiao X.J."/>
            <person name="Lin M."/>
            <person name="Wu X.Y."/>
            <person name="Wu W.L."/>
            <person name="Chen Y.Y."/>
            <person name="Chang S.B."/>
            <person name="Sakamoto S."/>
            <person name="Ohme-Takagi M."/>
            <person name="Yagi M."/>
            <person name="Zeng S.J."/>
            <person name="Shen C.Y."/>
            <person name="Yeh C.M."/>
            <person name="Luo Y.B."/>
            <person name="Tsai W.C."/>
            <person name="Van de Peer Y."/>
            <person name="Liu Z.J."/>
        </authorList>
    </citation>
    <scope>NUCLEOTIDE SEQUENCE [LARGE SCALE GENOMIC DNA]</scope>
    <source>
        <tissue evidence="1">The whole plant</tissue>
    </source>
</reference>
<sequence>MKAMVEDRISSVEDKVFDLHEIVKKILESQIQTATAETNGQMERKVEVLVGEIRQTKFEISDLQFQVLYLKKNISVTHYKFNSKFSILDEILKKVLEGQNKKMLSEVREVTDSWGSGENSKPIRRKKALEMEISEGIEKMPPLGLILREELDRGYVGMHEGLDIIGRLLNLKGKGEILTKGGLNWKEEFVMIQGVLKIGCENLMKGMGMNVEGMIETLGGNHPLEE</sequence>
<dbReference type="Proteomes" id="UP000233837">
    <property type="component" value="Unassembled WGS sequence"/>
</dbReference>
<proteinExistence type="predicted"/>
<evidence type="ECO:0000313" key="1">
    <source>
        <dbReference type="EMBL" id="PKU77757.1"/>
    </source>
</evidence>
<reference evidence="1 2" key="1">
    <citation type="journal article" date="2016" name="Sci. Rep.">
        <title>The Dendrobium catenatum Lindl. genome sequence provides insights into polysaccharide synthase, floral development and adaptive evolution.</title>
        <authorList>
            <person name="Zhang G.Q."/>
            <person name="Xu Q."/>
            <person name="Bian C."/>
            <person name="Tsai W.C."/>
            <person name="Yeh C.M."/>
            <person name="Liu K.W."/>
            <person name="Yoshida K."/>
            <person name="Zhang L.S."/>
            <person name="Chang S.B."/>
            <person name="Chen F."/>
            <person name="Shi Y."/>
            <person name="Su Y.Y."/>
            <person name="Zhang Y.Q."/>
            <person name="Chen L.J."/>
            <person name="Yin Y."/>
            <person name="Lin M."/>
            <person name="Huang H."/>
            <person name="Deng H."/>
            <person name="Wang Z.W."/>
            <person name="Zhu S.L."/>
            <person name="Zhao X."/>
            <person name="Deng C."/>
            <person name="Niu S.C."/>
            <person name="Huang J."/>
            <person name="Wang M."/>
            <person name="Liu G.H."/>
            <person name="Yang H.J."/>
            <person name="Xiao X.J."/>
            <person name="Hsiao Y.Y."/>
            <person name="Wu W.L."/>
            <person name="Chen Y.Y."/>
            <person name="Mitsuda N."/>
            <person name="Ohme-Takagi M."/>
            <person name="Luo Y.B."/>
            <person name="Van de Peer Y."/>
            <person name="Liu Z.J."/>
        </authorList>
    </citation>
    <scope>NUCLEOTIDE SEQUENCE [LARGE SCALE GENOMIC DNA]</scope>
    <source>
        <tissue evidence="1">The whole plant</tissue>
    </source>
</reference>
<protein>
    <submittedName>
        <fullName evidence="1">Uncharacterized protein</fullName>
    </submittedName>
</protein>
<dbReference type="AlphaFoldDB" id="A0A2I0WQ14"/>
<gene>
    <name evidence="1" type="ORF">MA16_Dca005589</name>
</gene>
<organism evidence="1 2">
    <name type="scientific">Dendrobium catenatum</name>
    <dbReference type="NCBI Taxonomy" id="906689"/>
    <lineage>
        <taxon>Eukaryota</taxon>
        <taxon>Viridiplantae</taxon>
        <taxon>Streptophyta</taxon>
        <taxon>Embryophyta</taxon>
        <taxon>Tracheophyta</taxon>
        <taxon>Spermatophyta</taxon>
        <taxon>Magnoliopsida</taxon>
        <taxon>Liliopsida</taxon>
        <taxon>Asparagales</taxon>
        <taxon>Orchidaceae</taxon>
        <taxon>Epidendroideae</taxon>
        <taxon>Malaxideae</taxon>
        <taxon>Dendrobiinae</taxon>
        <taxon>Dendrobium</taxon>
    </lineage>
</organism>
<accession>A0A2I0WQ14</accession>
<dbReference type="EMBL" id="KZ502486">
    <property type="protein sequence ID" value="PKU77757.1"/>
    <property type="molecule type" value="Genomic_DNA"/>
</dbReference>
<name>A0A2I0WQ14_9ASPA</name>
<keyword evidence="2" id="KW-1185">Reference proteome</keyword>
<evidence type="ECO:0000313" key="2">
    <source>
        <dbReference type="Proteomes" id="UP000233837"/>
    </source>
</evidence>